<dbReference type="SUPFAM" id="SSF54427">
    <property type="entry name" value="NTF2-like"/>
    <property type="match status" value="1"/>
</dbReference>
<name>A0A4U0H607_9SPHI</name>
<sequence>MTDQEKIRVAGEYFVRVDNGSPEVLDLFHEDVELYFPKFGFGFGKESFFEMIKGFDGSLEFIQHDYDQLKFMPSGDFVIVEGTSKGKLSGKDWQGGKTPGGRFCNVFKFRDNLIASVHIYLDPDYTGEDKARFKWGENRTW</sequence>
<evidence type="ECO:0000313" key="2">
    <source>
        <dbReference type="EMBL" id="TJY67098.1"/>
    </source>
</evidence>
<dbReference type="RefSeq" id="WP_136820445.1">
    <property type="nucleotide sequence ID" value="NZ_BMJX01000002.1"/>
</dbReference>
<dbReference type="OrthoDB" id="6657864at2"/>
<dbReference type="AlphaFoldDB" id="A0A4U0H607"/>
<feature type="domain" description="SnoaL-like" evidence="1">
    <location>
        <begin position="23"/>
        <end position="116"/>
    </location>
</feature>
<dbReference type="Proteomes" id="UP000309872">
    <property type="component" value="Unassembled WGS sequence"/>
</dbReference>
<accession>A0A4U0H607</accession>
<dbReference type="Pfam" id="PF12680">
    <property type="entry name" value="SnoaL_2"/>
    <property type="match status" value="1"/>
</dbReference>
<evidence type="ECO:0000259" key="1">
    <source>
        <dbReference type="Pfam" id="PF12680"/>
    </source>
</evidence>
<protein>
    <submittedName>
        <fullName evidence="2">Nuclear transport factor 2 family protein</fullName>
    </submittedName>
</protein>
<proteinExistence type="predicted"/>
<dbReference type="InterPro" id="IPR037401">
    <property type="entry name" value="SnoaL-like"/>
</dbReference>
<evidence type="ECO:0000313" key="3">
    <source>
        <dbReference type="Proteomes" id="UP000309872"/>
    </source>
</evidence>
<keyword evidence="3" id="KW-1185">Reference proteome</keyword>
<reference evidence="2 3" key="1">
    <citation type="submission" date="2019-04" db="EMBL/GenBank/DDBJ databases">
        <title>Sphingobacterium olei sp. nov., isolated from oil-contaminated soil.</title>
        <authorList>
            <person name="Liu B."/>
        </authorList>
    </citation>
    <scope>NUCLEOTIDE SEQUENCE [LARGE SCALE GENOMIC DNA]</scope>
    <source>
        <strain evidence="2 3">Y3L14</strain>
    </source>
</reference>
<dbReference type="EMBL" id="SUKA01000002">
    <property type="protein sequence ID" value="TJY67098.1"/>
    <property type="molecule type" value="Genomic_DNA"/>
</dbReference>
<comment type="caution">
    <text evidence="2">The sequence shown here is derived from an EMBL/GenBank/DDBJ whole genome shotgun (WGS) entry which is preliminary data.</text>
</comment>
<dbReference type="Gene3D" id="3.10.450.50">
    <property type="match status" value="1"/>
</dbReference>
<dbReference type="InterPro" id="IPR032710">
    <property type="entry name" value="NTF2-like_dom_sf"/>
</dbReference>
<gene>
    <name evidence="2" type="ORF">FAZ19_09420</name>
</gene>
<organism evidence="2 3">
    <name type="scientific">Sphingobacterium alkalisoli</name>
    <dbReference type="NCBI Taxonomy" id="1874115"/>
    <lineage>
        <taxon>Bacteria</taxon>
        <taxon>Pseudomonadati</taxon>
        <taxon>Bacteroidota</taxon>
        <taxon>Sphingobacteriia</taxon>
        <taxon>Sphingobacteriales</taxon>
        <taxon>Sphingobacteriaceae</taxon>
        <taxon>Sphingobacterium</taxon>
    </lineage>
</organism>